<dbReference type="RefSeq" id="WP_354230274.1">
    <property type="nucleotide sequence ID" value="NZ_JBEPSN010000006.1"/>
</dbReference>
<accession>A0ABV2P8H6</accession>
<protein>
    <submittedName>
        <fullName evidence="5">Type I restriction enzyme S subunit</fullName>
        <ecNumber evidence="5">3.1.21.3</ecNumber>
    </submittedName>
</protein>
<comment type="similarity">
    <text evidence="1">Belongs to the type-I restriction system S methylase family.</text>
</comment>
<gene>
    <name evidence="5" type="ORF">ABIE37_002672</name>
</gene>
<dbReference type="Pfam" id="PF01420">
    <property type="entry name" value="Methylase_S"/>
    <property type="match status" value="1"/>
</dbReference>
<comment type="caution">
    <text evidence="5">The sequence shown here is derived from an EMBL/GenBank/DDBJ whole genome shotgun (WGS) entry which is preliminary data.</text>
</comment>
<evidence type="ECO:0000256" key="2">
    <source>
        <dbReference type="ARBA" id="ARBA00022747"/>
    </source>
</evidence>
<evidence type="ECO:0000259" key="4">
    <source>
        <dbReference type="Pfam" id="PF01420"/>
    </source>
</evidence>
<dbReference type="Gene3D" id="3.90.220.20">
    <property type="entry name" value="DNA methylase specificity domains"/>
    <property type="match status" value="2"/>
</dbReference>
<dbReference type="GeneID" id="92753607"/>
<evidence type="ECO:0000256" key="3">
    <source>
        <dbReference type="ARBA" id="ARBA00023125"/>
    </source>
</evidence>
<dbReference type="EMBL" id="JBEPSN010000006">
    <property type="protein sequence ID" value="MET4540884.1"/>
    <property type="molecule type" value="Genomic_DNA"/>
</dbReference>
<evidence type="ECO:0000313" key="5">
    <source>
        <dbReference type="EMBL" id="MET4540884.1"/>
    </source>
</evidence>
<dbReference type="InterPro" id="IPR044946">
    <property type="entry name" value="Restrct_endonuc_typeI_TRD_sf"/>
</dbReference>
<evidence type="ECO:0000313" key="6">
    <source>
        <dbReference type="Proteomes" id="UP001549307"/>
    </source>
</evidence>
<organism evidence="5 6">
    <name type="scientific">Arthrobacter bambusae</name>
    <dbReference type="NCBI Taxonomy" id="1338426"/>
    <lineage>
        <taxon>Bacteria</taxon>
        <taxon>Bacillati</taxon>
        <taxon>Actinomycetota</taxon>
        <taxon>Actinomycetes</taxon>
        <taxon>Micrococcales</taxon>
        <taxon>Micrococcaceae</taxon>
        <taxon>Arthrobacter</taxon>
    </lineage>
</organism>
<keyword evidence="3" id="KW-0238">DNA-binding</keyword>
<dbReference type="PANTHER" id="PTHR30408">
    <property type="entry name" value="TYPE-1 RESTRICTION ENZYME ECOKI SPECIFICITY PROTEIN"/>
    <property type="match status" value="1"/>
</dbReference>
<keyword evidence="5" id="KW-0378">Hydrolase</keyword>
<dbReference type="InterPro" id="IPR000055">
    <property type="entry name" value="Restrct_endonuc_typeI_TRD"/>
</dbReference>
<dbReference type="EC" id="3.1.21.3" evidence="5"/>
<keyword evidence="6" id="KW-1185">Reference proteome</keyword>
<dbReference type="GO" id="GO:0009035">
    <property type="term" value="F:type I site-specific deoxyribonuclease activity"/>
    <property type="evidence" value="ECO:0007669"/>
    <property type="project" value="UniProtKB-EC"/>
</dbReference>
<sequence>MTIVAVESHSDITQATLPDGWAWATLQEVCTLISDGTHQTPKYVSVGVPFYSVENVMANNFTSTKFVSESAHQEMCTKRGLQRGDILMTRIGSLGITKLINWDVRASFYVSLALLRPGREIESSYLYAYTQSSNFIRTVEDRSLLWAVPKKINMGDIGQVPIAYPVDPAEQVRIAEAINDAEMLVWAIEKMIAKKLAIKRGIMQQLLTGRSRLPGYRRPWRSVKLGDHVKYVKTVALSRAQLDGASPIRYLHYGDIHTSSAVLLPAATQDMPRAPKKLLGNAGLLQVGDLVFADASEDPAGIGKSVEITSVPMTGVVPGLHTIAARFDKAILADGFKAYLQFVPNFRNALLRLAAGTKVLATTRAYISGMTLVLPEVDEQLAIARVIADSDYEIEALQRRLTKAKSIKQGLMQELLTGNSRLPFAGVGA</sequence>
<evidence type="ECO:0000256" key="1">
    <source>
        <dbReference type="ARBA" id="ARBA00010923"/>
    </source>
</evidence>
<proteinExistence type="inferred from homology"/>
<name>A0ABV2P8H6_9MICC</name>
<dbReference type="Proteomes" id="UP001549307">
    <property type="component" value="Unassembled WGS sequence"/>
</dbReference>
<dbReference type="Gene3D" id="1.10.287.1120">
    <property type="entry name" value="Bipartite methylase S protein"/>
    <property type="match status" value="1"/>
</dbReference>
<keyword evidence="2" id="KW-0680">Restriction system</keyword>
<feature type="domain" description="Type I restriction modification DNA specificity" evidence="4">
    <location>
        <begin position="18"/>
        <end position="190"/>
    </location>
</feature>
<dbReference type="InterPro" id="IPR052021">
    <property type="entry name" value="Type-I_RS_S_subunit"/>
</dbReference>
<dbReference type="SUPFAM" id="SSF116734">
    <property type="entry name" value="DNA methylase specificity domain"/>
    <property type="match status" value="2"/>
</dbReference>
<reference evidence="5 6" key="1">
    <citation type="submission" date="2024-06" db="EMBL/GenBank/DDBJ databases">
        <title>Sorghum-associated microbial communities from plants grown in Nebraska, USA.</title>
        <authorList>
            <person name="Schachtman D."/>
        </authorList>
    </citation>
    <scope>NUCLEOTIDE SEQUENCE [LARGE SCALE GENOMIC DNA]</scope>
    <source>
        <strain evidence="5 6">3552</strain>
    </source>
</reference>
<dbReference type="PANTHER" id="PTHR30408:SF12">
    <property type="entry name" value="TYPE I RESTRICTION ENZYME MJAVIII SPECIFICITY SUBUNIT"/>
    <property type="match status" value="1"/>
</dbReference>